<dbReference type="InterPro" id="IPR037124">
    <property type="entry name" value="Chaperonin_GroES_sf"/>
</dbReference>
<evidence type="ECO:0000313" key="4">
    <source>
        <dbReference type="Proteomes" id="UP000296455"/>
    </source>
</evidence>
<dbReference type="InterPro" id="IPR020818">
    <property type="entry name" value="Chaperonin_GroES"/>
</dbReference>
<keyword evidence="2" id="KW-0143">Chaperone</keyword>
<dbReference type="SMR" id="A0A4D5ZCE7"/>
<comment type="similarity">
    <text evidence="1">Belongs to the GroES chaperonin family.</text>
</comment>
<organism evidence="3 4">
    <name type="scientific">Burkholderia phage BcepSaruman</name>
    <dbReference type="NCBI Taxonomy" id="2530032"/>
    <lineage>
        <taxon>Viruses</taxon>
        <taxon>Duplodnaviria</taxon>
        <taxon>Heunggongvirae</taxon>
        <taxon>Uroviricota</taxon>
        <taxon>Caudoviricetes</taxon>
        <taxon>Sarumanvirus</taxon>
        <taxon>Sarumanvirus bcepsaruman</taxon>
    </lineage>
</organism>
<protein>
    <submittedName>
        <fullName evidence="3">GroES-like protein</fullName>
    </submittedName>
</protein>
<gene>
    <name evidence="3" type="ORF">BcepSaruman_211</name>
</gene>
<dbReference type="SMART" id="SM00883">
    <property type="entry name" value="Cpn10"/>
    <property type="match status" value="1"/>
</dbReference>
<dbReference type="FunFam" id="2.30.33.40:FF:000001">
    <property type="entry name" value="10 kDa chaperonin"/>
    <property type="match status" value="1"/>
</dbReference>
<dbReference type="EMBL" id="MK552140">
    <property type="protein sequence ID" value="QBX06624.1"/>
    <property type="molecule type" value="Genomic_DNA"/>
</dbReference>
<accession>A0A4D5ZCE7</accession>
<keyword evidence="4" id="KW-1185">Reference proteome</keyword>
<dbReference type="PROSITE" id="PS00681">
    <property type="entry name" value="CHAPERONINS_CPN10"/>
    <property type="match status" value="1"/>
</dbReference>
<dbReference type="CDD" id="cd00320">
    <property type="entry name" value="cpn10"/>
    <property type="match status" value="1"/>
</dbReference>
<dbReference type="GO" id="GO:0051082">
    <property type="term" value="F:unfolded protein binding"/>
    <property type="evidence" value="ECO:0007669"/>
    <property type="project" value="TreeGrafter"/>
</dbReference>
<dbReference type="PANTHER" id="PTHR10772:SF58">
    <property type="entry name" value="CO-CHAPERONIN GROES"/>
    <property type="match status" value="1"/>
</dbReference>
<name>A0A4D5ZCE7_9CAUD</name>
<dbReference type="GO" id="GO:0005524">
    <property type="term" value="F:ATP binding"/>
    <property type="evidence" value="ECO:0007669"/>
    <property type="project" value="InterPro"/>
</dbReference>
<dbReference type="InterPro" id="IPR011032">
    <property type="entry name" value="GroES-like_sf"/>
</dbReference>
<reference evidence="3 4" key="1">
    <citation type="submission" date="2019-02" db="EMBL/GenBank/DDBJ databases">
        <title>Complete genome sequence of Burkholderia cenocepacia phage BcepSaruman.</title>
        <authorList>
            <person name="Park K."/>
            <person name="Liu M."/>
            <person name="Gill J."/>
        </authorList>
    </citation>
    <scope>NUCLEOTIDE SEQUENCE [LARGE SCALE GENOMIC DNA]</scope>
</reference>
<proteinExistence type="inferred from homology"/>
<dbReference type="SUPFAM" id="SSF50129">
    <property type="entry name" value="GroES-like"/>
    <property type="match status" value="1"/>
</dbReference>
<dbReference type="PANTHER" id="PTHR10772">
    <property type="entry name" value="10 KDA HEAT SHOCK PROTEIN"/>
    <property type="match status" value="1"/>
</dbReference>
<evidence type="ECO:0000313" key="3">
    <source>
        <dbReference type="EMBL" id="QBX06624.1"/>
    </source>
</evidence>
<dbReference type="GO" id="GO:0046872">
    <property type="term" value="F:metal ion binding"/>
    <property type="evidence" value="ECO:0007669"/>
    <property type="project" value="TreeGrafter"/>
</dbReference>
<evidence type="ECO:0000256" key="2">
    <source>
        <dbReference type="ARBA" id="ARBA00023186"/>
    </source>
</evidence>
<dbReference type="GO" id="GO:0044183">
    <property type="term" value="F:protein folding chaperone"/>
    <property type="evidence" value="ECO:0007669"/>
    <property type="project" value="InterPro"/>
</dbReference>
<dbReference type="PRINTS" id="PR00297">
    <property type="entry name" value="CHAPERONIN10"/>
</dbReference>
<dbReference type="InterPro" id="IPR018369">
    <property type="entry name" value="Chaprnonin_Cpn10_CS"/>
</dbReference>
<sequence length="93" mass="9897">MPIKPLYDKVVVRTTDTDRTTVGGIVIPAASLKANQAVVVAVGDGHLMQDGTLRPLSVKVGDVVYLSHEGSEIEVDGEKLRVFIEGDLIGVLN</sequence>
<dbReference type="GO" id="GO:0051087">
    <property type="term" value="F:protein-folding chaperone binding"/>
    <property type="evidence" value="ECO:0007669"/>
    <property type="project" value="TreeGrafter"/>
</dbReference>
<evidence type="ECO:0000256" key="1">
    <source>
        <dbReference type="ARBA" id="ARBA00006975"/>
    </source>
</evidence>
<dbReference type="Gene3D" id="2.30.33.40">
    <property type="entry name" value="GroES chaperonin"/>
    <property type="match status" value="1"/>
</dbReference>
<dbReference type="Proteomes" id="UP000296455">
    <property type="component" value="Segment"/>
</dbReference>
<dbReference type="Pfam" id="PF00166">
    <property type="entry name" value="Cpn10"/>
    <property type="match status" value="1"/>
</dbReference>